<dbReference type="PANTHER" id="PTHR46825">
    <property type="entry name" value="D-ALANYL-D-ALANINE-CARBOXYPEPTIDASE/ENDOPEPTIDASE AMPH"/>
    <property type="match status" value="1"/>
</dbReference>
<dbReference type="GO" id="GO:0016787">
    <property type="term" value="F:hydrolase activity"/>
    <property type="evidence" value="ECO:0007669"/>
    <property type="project" value="UniProtKB-KW"/>
</dbReference>
<keyword evidence="1" id="KW-1133">Transmembrane helix</keyword>
<evidence type="ECO:0000313" key="3">
    <source>
        <dbReference type="EMBL" id="AZP10872.1"/>
    </source>
</evidence>
<dbReference type="EMBL" id="CP034464">
    <property type="protein sequence ID" value="AZP10872.1"/>
    <property type="molecule type" value="Genomic_DNA"/>
</dbReference>
<organism evidence="3 4">
    <name type="scientific">Undibacterium parvum</name>
    <dbReference type="NCBI Taxonomy" id="401471"/>
    <lineage>
        <taxon>Bacteria</taxon>
        <taxon>Pseudomonadati</taxon>
        <taxon>Pseudomonadota</taxon>
        <taxon>Betaproteobacteria</taxon>
        <taxon>Burkholderiales</taxon>
        <taxon>Oxalobacteraceae</taxon>
        <taxon>Undibacterium</taxon>
    </lineage>
</organism>
<dbReference type="KEGG" id="upv:EJN92_01850"/>
<dbReference type="InterPro" id="IPR001466">
    <property type="entry name" value="Beta-lactam-related"/>
</dbReference>
<dbReference type="InterPro" id="IPR050491">
    <property type="entry name" value="AmpC-like"/>
</dbReference>
<keyword evidence="1" id="KW-0472">Membrane</keyword>
<accession>A0A3S9HFL3</accession>
<sequence length="381" mass="42841">MHTFIFLRHPRCLNYLIFLSFMVFFCPIVALGKSDGVVLDAHEARTTDTRAQEIDAMLLKYFRLDEPGAVVIVSQYGAILFRKAYGLASIETKLPLQPELTLRVGSITKQFTASAIMLLAEQGKLSVSDEIGKYFPTYPEHGRHVTIEHLLTHTSGIRNYTVMPQFGARMANDVTVDEGISFFWNVAPEFQPGQRFSYSNSNYFLLGAIIEKVSGKKYSDFMRQHIFLPLQMDDTVIEEAETPSSPVIGYTKNRTNILSVAHYSMSWPFAAGALRTNVNDLVRWDSAITAGALLKRESWDRMAIDYTLNDHRRAGYGYGWFIRNIGGNSVLEHGGDIGGFSAHTWRSPQNGIFIAVLANNDAHKPEPDNIAEKIAKIILRH</sequence>
<evidence type="ECO:0000256" key="1">
    <source>
        <dbReference type="SAM" id="Phobius"/>
    </source>
</evidence>
<dbReference type="Gene3D" id="3.40.710.10">
    <property type="entry name" value="DD-peptidase/beta-lactamase superfamily"/>
    <property type="match status" value="1"/>
</dbReference>
<feature type="transmembrane region" description="Helical" evidence="1">
    <location>
        <begin position="12"/>
        <end position="32"/>
    </location>
</feature>
<dbReference type="RefSeq" id="WP_126126271.1">
    <property type="nucleotide sequence ID" value="NZ_CP034464.1"/>
</dbReference>
<keyword evidence="3" id="KW-0378">Hydrolase</keyword>
<feature type="domain" description="Beta-lactamase-related" evidence="2">
    <location>
        <begin position="66"/>
        <end position="368"/>
    </location>
</feature>
<reference evidence="3 4" key="1">
    <citation type="journal article" date="2011" name="Int. J. Syst. Evol. Microbiol.">
        <title>Description of Undibacterium oligocarboniphilum sp. nov., isolated from purified water, and Undibacterium pigrum strain CCUG 49012 as the type strain of Undibacterium parvum sp. nov., and emended descriptions of the genus Undibacterium and the species Undibacterium pigrum.</title>
        <authorList>
            <person name="Eder W."/>
            <person name="Wanner G."/>
            <person name="Ludwig W."/>
            <person name="Busse H.J."/>
            <person name="Ziemke-Kageler F."/>
            <person name="Lang E."/>
        </authorList>
    </citation>
    <scope>NUCLEOTIDE SEQUENCE [LARGE SCALE GENOMIC DNA]</scope>
    <source>
        <strain evidence="3 4">DSM 23061</strain>
    </source>
</reference>
<name>A0A3S9HFL3_9BURK</name>
<evidence type="ECO:0000259" key="2">
    <source>
        <dbReference type="Pfam" id="PF00144"/>
    </source>
</evidence>
<keyword evidence="1" id="KW-0812">Transmembrane</keyword>
<proteinExistence type="predicted"/>
<dbReference type="InterPro" id="IPR012338">
    <property type="entry name" value="Beta-lactam/transpept-like"/>
</dbReference>
<dbReference type="Proteomes" id="UP000275663">
    <property type="component" value="Chromosome"/>
</dbReference>
<dbReference type="OrthoDB" id="9801061at2"/>
<keyword evidence="4" id="KW-1185">Reference proteome</keyword>
<protein>
    <submittedName>
        <fullName evidence="3">Class A beta-lactamase-related serine hydrolase</fullName>
    </submittedName>
</protein>
<dbReference type="AlphaFoldDB" id="A0A3S9HFL3"/>
<dbReference type="PANTHER" id="PTHR46825:SF9">
    <property type="entry name" value="BETA-LACTAMASE-RELATED DOMAIN-CONTAINING PROTEIN"/>
    <property type="match status" value="1"/>
</dbReference>
<gene>
    <name evidence="3" type="ORF">EJN92_01850</name>
</gene>
<dbReference type="SUPFAM" id="SSF56601">
    <property type="entry name" value="beta-lactamase/transpeptidase-like"/>
    <property type="match status" value="1"/>
</dbReference>
<evidence type="ECO:0000313" key="4">
    <source>
        <dbReference type="Proteomes" id="UP000275663"/>
    </source>
</evidence>
<dbReference type="Pfam" id="PF00144">
    <property type="entry name" value="Beta-lactamase"/>
    <property type="match status" value="1"/>
</dbReference>